<name>A0A397T8V8_9GLOM</name>
<dbReference type="EMBL" id="QKYT01000117">
    <property type="protein sequence ID" value="RIA92795.1"/>
    <property type="molecule type" value="Genomic_DNA"/>
</dbReference>
<dbReference type="Proteomes" id="UP000265703">
    <property type="component" value="Unassembled WGS sequence"/>
</dbReference>
<evidence type="ECO:0000313" key="2">
    <source>
        <dbReference type="Proteomes" id="UP000265703"/>
    </source>
</evidence>
<proteinExistence type="predicted"/>
<evidence type="ECO:0000313" key="1">
    <source>
        <dbReference type="EMBL" id="RIA92795.1"/>
    </source>
</evidence>
<keyword evidence="2" id="KW-1185">Reference proteome</keyword>
<organism evidence="1 2">
    <name type="scientific">Glomus cerebriforme</name>
    <dbReference type="NCBI Taxonomy" id="658196"/>
    <lineage>
        <taxon>Eukaryota</taxon>
        <taxon>Fungi</taxon>
        <taxon>Fungi incertae sedis</taxon>
        <taxon>Mucoromycota</taxon>
        <taxon>Glomeromycotina</taxon>
        <taxon>Glomeromycetes</taxon>
        <taxon>Glomerales</taxon>
        <taxon>Glomeraceae</taxon>
        <taxon>Glomus</taxon>
    </lineage>
</organism>
<protein>
    <submittedName>
        <fullName evidence="1">Uncharacterized protein</fullName>
    </submittedName>
</protein>
<gene>
    <name evidence="1" type="ORF">C1645_47263</name>
</gene>
<comment type="caution">
    <text evidence="1">The sequence shown here is derived from an EMBL/GenBank/DDBJ whole genome shotgun (WGS) entry which is preliminary data.</text>
</comment>
<sequence length="64" mass="7837">MVIFGLIVLNDKNLEKYFLRQVVMHMIYVFSCLILCNKYSIQMIYFPLLKFLNKLFYIHHLKFS</sequence>
<accession>A0A397T8V8</accession>
<reference evidence="1 2" key="1">
    <citation type="submission" date="2018-06" db="EMBL/GenBank/DDBJ databases">
        <title>Comparative genomics reveals the genomic features of Rhizophagus irregularis, R. cerebriforme, R. diaphanum and Gigaspora rosea, and their symbiotic lifestyle signature.</title>
        <authorList>
            <person name="Morin E."/>
            <person name="San Clemente H."/>
            <person name="Chen E.C.H."/>
            <person name="De La Providencia I."/>
            <person name="Hainaut M."/>
            <person name="Kuo A."/>
            <person name="Kohler A."/>
            <person name="Murat C."/>
            <person name="Tang N."/>
            <person name="Roy S."/>
            <person name="Loubradou J."/>
            <person name="Henrissat B."/>
            <person name="Grigoriev I.V."/>
            <person name="Corradi N."/>
            <person name="Roux C."/>
            <person name="Martin F.M."/>
        </authorList>
    </citation>
    <scope>NUCLEOTIDE SEQUENCE [LARGE SCALE GENOMIC DNA]</scope>
    <source>
        <strain evidence="1 2">DAOM 227022</strain>
    </source>
</reference>
<dbReference type="AlphaFoldDB" id="A0A397T8V8"/>